<evidence type="ECO:0000256" key="4">
    <source>
        <dbReference type="SAM" id="Coils"/>
    </source>
</evidence>
<evidence type="ECO:0000256" key="1">
    <source>
        <dbReference type="ARBA" id="ARBA00007219"/>
    </source>
</evidence>
<dbReference type="EMBL" id="CAJFDI010000002">
    <property type="protein sequence ID" value="CAD5217104.1"/>
    <property type="molecule type" value="Genomic_DNA"/>
</dbReference>
<feature type="coiled-coil region" evidence="4">
    <location>
        <begin position="280"/>
        <end position="325"/>
    </location>
</feature>
<name>A0A1I7S998_BURXY</name>
<evidence type="ECO:0000256" key="2">
    <source>
        <dbReference type="ARBA" id="ARBA00016765"/>
    </source>
</evidence>
<dbReference type="Pfam" id="PF09762">
    <property type="entry name" value="CCDC93_CC"/>
    <property type="match status" value="1"/>
</dbReference>
<dbReference type="PANTHER" id="PTHR16441">
    <property type="entry name" value="FIDIPIDINE"/>
    <property type="match status" value="1"/>
</dbReference>
<feature type="domain" description="CCDC93 N-terminal" evidence="6">
    <location>
        <begin position="20"/>
        <end position="127"/>
    </location>
</feature>
<dbReference type="InterPro" id="IPR039116">
    <property type="entry name" value="CCDC93"/>
</dbReference>
<keyword evidence="10" id="KW-1185">Reference proteome</keyword>
<dbReference type="WBParaSite" id="BXY_0959400.1">
    <property type="protein sequence ID" value="BXY_0959400.1"/>
    <property type="gene ID" value="BXY_0959400"/>
</dbReference>
<evidence type="ECO:0000313" key="11">
    <source>
        <dbReference type="WBParaSite" id="BXY_0959400.1"/>
    </source>
</evidence>
<feature type="coiled-coil region" evidence="4">
    <location>
        <begin position="527"/>
        <end position="561"/>
    </location>
</feature>
<proteinExistence type="inferred from homology"/>
<reference evidence="11" key="1">
    <citation type="submission" date="2016-11" db="UniProtKB">
        <authorList>
            <consortium name="WormBaseParasite"/>
        </authorList>
    </citation>
    <scope>IDENTIFICATION</scope>
</reference>
<dbReference type="EMBL" id="CAJFCV020000002">
    <property type="protein sequence ID" value="CAG9100465.1"/>
    <property type="molecule type" value="Genomic_DNA"/>
</dbReference>
<protein>
    <recommendedName>
        <fullName evidence="2">Coiled-coil domain-containing protein 93</fullName>
    </recommendedName>
</protein>
<dbReference type="InterPro" id="IPR019159">
    <property type="entry name" value="CCDC93_CC"/>
</dbReference>
<reference evidence="8" key="2">
    <citation type="submission" date="2020-08" db="EMBL/GenBank/DDBJ databases">
        <authorList>
            <person name="Kikuchi T."/>
        </authorList>
    </citation>
    <scope>NUCLEOTIDE SEQUENCE</scope>
    <source>
        <strain evidence="7">Ka4C1</strain>
    </source>
</reference>
<dbReference type="PANTHER" id="PTHR16441:SF0">
    <property type="entry name" value="COILED-COIL DOMAIN-CONTAINING PROTEIN 93"/>
    <property type="match status" value="1"/>
</dbReference>
<evidence type="ECO:0000256" key="3">
    <source>
        <dbReference type="ARBA" id="ARBA00023054"/>
    </source>
</evidence>
<evidence type="ECO:0000259" key="5">
    <source>
        <dbReference type="Pfam" id="PF09762"/>
    </source>
</evidence>
<dbReference type="Pfam" id="PF21673">
    <property type="entry name" value="CCDC93_N"/>
    <property type="match status" value="1"/>
</dbReference>
<accession>A0A1I7S998</accession>
<dbReference type="Proteomes" id="UP000095284">
    <property type="component" value="Unplaced"/>
</dbReference>
<feature type="coiled-coil region" evidence="4">
    <location>
        <begin position="362"/>
        <end position="417"/>
    </location>
</feature>
<organism evidence="9 11">
    <name type="scientific">Bursaphelenchus xylophilus</name>
    <name type="common">Pinewood nematode worm</name>
    <name type="synonym">Aphelenchoides xylophilus</name>
    <dbReference type="NCBI Taxonomy" id="6326"/>
    <lineage>
        <taxon>Eukaryota</taxon>
        <taxon>Metazoa</taxon>
        <taxon>Ecdysozoa</taxon>
        <taxon>Nematoda</taxon>
        <taxon>Chromadorea</taxon>
        <taxon>Rhabditida</taxon>
        <taxon>Tylenchina</taxon>
        <taxon>Tylenchomorpha</taxon>
        <taxon>Aphelenchoidea</taxon>
        <taxon>Aphelenchoididae</taxon>
        <taxon>Bursaphelenchus</taxon>
    </lineage>
</organism>
<dbReference type="AlphaFoldDB" id="A0A1I7S998"/>
<evidence type="ECO:0000313" key="7">
    <source>
        <dbReference type="EMBL" id="CAD5217104.1"/>
    </source>
</evidence>
<evidence type="ECO:0000313" key="9">
    <source>
        <dbReference type="Proteomes" id="UP000095284"/>
    </source>
</evidence>
<evidence type="ECO:0000313" key="10">
    <source>
        <dbReference type="Proteomes" id="UP000659654"/>
    </source>
</evidence>
<comment type="similarity">
    <text evidence="1">Belongs to the CCDC93 family.</text>
</comment>
<dbReference type="SMR" id="A0A1I7S998"/>
<dbReference type="eggNOG" id="KOG2701">
    <property type="taxonomic scope" value="Eukaryota"/>
</dbReference>
<evidence type="ECO:0000313" key="8">
    <source>
        <dbReference type="EMBL" id="CAG9100465.1"/>
    </source>
</evidence>
<keyword evidence="3 4" id="KW-0175">Coiled coil</keyword>
<feature type="domain" description="CCDC93 coiled-coil" evidence="5">
    <location>
        <begin position="167"/>
        <end position="554"/>
    </location>
</feature>
<dbReference type="Proteomes" id="UP000659654">
    <property type="component" value="Unassembled WGS sequence"/>
</dbReference>
<evidence type="ECO:0000259" key="6">
    <source>
        <dbReference type="Pfam" id="PF21673"/>
    </source>
</evidence>
<dbReference type="GO" id="GO:0006893">
    <property type="term" value="P:Golgi to plasma membrane transport"/>
    <property type="evidence" value="ECO:0007669"/>
    <property type="project" value="TreeGrafter"/>
</dbReference>
<dbReference type="Proteomes" id="UP000582659">
    <property type="component" value="Unassembled WGS sequence"/>
</dbReference>
<sequence>MESTIESHGWDGQFTVQQDEEQYAKMSQILELLVSAGYFRAKIDGLSAFDKIVGGMVWCIQLCAEVVDVDLLYSENSSIGQKIALTQNIVKVLPNFKCPHSIEPHQIQGLDCINIYPVVKWLVKEAIEAKEKYGDEILRYASSQFKNTGWAIDNEQPTSSISSEVERAKPVRRMARANKEGFKNIKDDVRSTLLEFGLEVEDVVKKDTQFDDDLGREKRKELEESFLRDLQITEQLRNELVEADPLQQKRVSARKVNSMIDSSALEKVAKDSEGLKLGKVEETEEDLAEMEKKLLGDLEKLKKENEEMEKVVEEEENKVQQISEKQQYLDDLLTNTDPEIIKQVSDLLDQCQELRTGESEFKRECRRQIEEAEAEIERLQQLAGPDPEKIKELREENSQLEEELAQINQEIFYLSKKLDSTPTQIELNQYQRRFVELYNLVTAKHLEARRLYMLNNHLIDACKFTKKEIDLLMSIDDQKELALKEAYKSSFVENLRKIVSGVDESLDKIMKKKAQTQQAKDSSFRTLQDLRKQKRLYIKTIADFQQECQKNERLRELLKERDG</sequence>
<dbReference type="InterPro" id="IPR048747">
    <property type="entry name" value="CCDC93_N"/>
</dbReference>
<dbReference type="OrthoDB" id="16092at2759"/>
<gene>
    <name evidence="7" type="ORF">BXYJ_LOCUS4868</name>
</gene>